<dbReference type="AlphaFoldDB" id="A0A1M5LU82"/>
<dbReference type="Pfam" id="PF00067">
    <property type="entry name" value="p450"/>
    <property type="match status" value="2"/>
</dbReference>
<dbReference type="PROSITE" id="PS00086">
    <property type="entry name" value="CYTOCHROME_P450"/>
    <property type="match status" value="1"/>
</dbReference>
<dbReference type="PANTHER" id="PTHR46696:SF4">
    <property type="entry name" value="BIOTIN BIOSYNTHESIS CYTOCHROME P450"/>
    <property type="match status" value="1"/>
</dbReference>
<dbReference type="Gene3D" id="1.10.630.10">
    <property type="entry name" value="Cytochrome P450"/>
    <property type="match status" value="1"/>
</dbReference>
<dbReference type="CDD" id="cd20625">
    <property type="entry name" value="CYP164-like"/>
    <property type="match status" value="1"/>
</dbReference>
<dbReference type="EMBL" id="FQVN01000012">
    <property type="protein sequence ID" value="SHG67953.1"/>
    <property type="molecule type" value="Genomic_DNA"/>
</dbReference>
<protein>
    <submittedName>
        <fullName evidence="8">Cytochrome P450</fullName>
    </submittedName>
</protein>
<evidence type="ECO:0000256" key="4">
    <source>
        <dbReference type="ARBA" id="ARBA00023002"/>
    </source>
</evidence>
<dbReference type="InterPro" id="IPR001128">
    <property type="entry name" value="Cyt_P450"/>
</dbReference>
<dbReference type="InterPro" id="IPR002397">
    <property type="entry name" value="Cyt_P450_B"/>
</dbReference>
<dbReference type="GO" id="GO:0008395">
    <property type="term" value="F:steroid hydroxylase activity"/>
    <property type="evidence" value="ECO:0007669"/>
    <property type="project" value="TreeGrafter"/>
</dbReference>
<dbReference type="InterPro" id="IPR017972">
    <property type="entry name" value="Cyt_P450_CS"/>
</dbReference>
<comment type="similarity">
    <text evidence="1 7">Belongs to the cytochrome P450 family.</text>
</comment>
<evidence type="ECO:0000256" key="2">
    <source>
        <dbReference type="ARBA" id="ARBA00022617"/>
    </source>
</evidence>
<reference evidence="8 9" key="1">
    <citation type="submission" date="2016-11" db="EMBL/GenBank/DDBJ databases">
        <authorList>
            <person name="Jaros S."/>
            <person name="Januszkiewicz K."/>
            <person name="Wedrychowicz H."/>
        </authorList>
    </citation>
    <scope>NUCLEOTIDE SEQUENCE [LARGE SCALE GENOMIC DNA]</scope>
    <source>
        <strain evidence="8 9">DSM 44523</strain>
    </source>
</reference>
<dbReference type="GO" id="GO:0006707">
    <property type="term" value="P:cholesterol catabolic process"/>
    <property type="evidence" value="ECO:0007669"/>
    <property type="project" value="TreeGrafter"/>
</dbReference>
<evidence type="ECO:0000256" key="5">
    <source>
        <dbReference type="ARBA" id="ARBA00023004"/>
    </source>
</evidence>
<dbReference type="FunFam" id="1.10.630.10:FF:000018">
    <property type="entry name" value="Cytochrome P450 monooxygenase"/>
    <property type="match status" value="1"/>
</dbReference>
<keyword evidence="4 7" id="KW-0560">Oxidoreductase</keyword>
<dbReference type="GO" id="GO:0020037">
    <property type="term" value="F:heme binding"/>
    <property type="evidence" value="ECO:0007669"/>
    <property type="project" value="InterPro"/>
</dbReference>
<evidence type="ECO:0000313" key="9">
    <source>
        <dbReference type="Proteomes" id="UP000184501"/>
    </source>
</evidence>
<keyword evidence="5 7" id="KW-0408">Iron</keyword>
<evidence type="ECO:0000256" key="6">
    <source>
        <dbReference type="ARBA" id="ARBA00023033"/>
    </source>
</evidence>
<proteinExistence type="inferred from homology"/>
<evidence type="ECO:0000256" key="3">
    <source>
        <dbReference type="ARBA" id="ARBA00022723"/>
    </source>
</evidence>
<keyword evidence="6 7" id="KW-0503">Monooxygenase</keyword>
<gene>
    <name evidence="8" type="ORF">SAMN05444320_11242</name>
</gene>
<dbReference type="GO" id="GO:0036199">
    <property type="term" value="F:cholest-4-en-3-one 26-monooxygenase activity"/>
    <property type="evidence" value="ECO:0007669"/>
    <property type="project" value="TreeGrafter"/>
</dbReference>
<dbReference type="GO" id="GO:0005506">
    <property type="term" value="F:iron ion binding"/>
    <property type="evidence" value="ECO:0007669"/>
    <property type="project" value="InterPro"/>
</dbReference>
<dbReference type="InterPro" id="IPR036396">
    <property type="entry name" value="Cyt_P450_sf"/>
</dbReference>
<dbReference type="PRINTS" id="PR00359">
    <property type="entry name" value="BP450"/>
</dbReference>
<evidence type="ECO:0000256" key="1">
    <source>
        <dbReference type="ARBA" id="ARBA00010617"/>
    </source>
</evidence>
<organism evidence="8 9">
    <name type="scientific">Streptoalloteichus hindustanus</name>
    <dbReference type="NCBI Taxonomy" id="2017"/>
    <lineage>
        <taxon>Bacteria</taxon>
        <taxon>Bacillati</taxon>
        <taxon>Actinomycetota</taxon>
        <taxon>Actinomycetes</taxon>
        <taxon>Pseudonocardiales</taxon>
        <taxon>Pseudonocardiaceae</taxon>
        <taxon>Streptoalloteichus</taxon>
    </lineage>
</organism>
<evidence type="ECO:0000313" key="8">
    <source>
        <dbReference type="EMBL" id="SHG67953.1"/>
    </source>
</evidence>
<dbReference type="OrthoDB" id="4156795at2"/>
<keyword evidence="3 7" id="KW-0479">Metal-binding</keyword>
<dbReference type="SUPFAM" id="SSF48264">
    <property type="entry name" value="Cytochrome P450"/>
    <property type="match status" value="1"/>
</dbReference>
<keyword evidence="2 7" id="KW-0349">Heme</keyword>
<keyword evidence="9" id="KW-1185">Reference proteome</keyword>
<dbReference type="STRING" id="2017.SAMN05444320_11242"/>
<dbReference type="PANTHER" id="PTHR46696">
    <property type="entry name" value="P450, PUTATIVE (EUROFUNG)-RELATED"/>
    <property type="match status" value="1"/>
</dbReference>
<dbReference type="Proteomes" id="UP000184501">
    <property type="component" value="Unassembled WGS sequence"/>
</dbReference>
<evidence type="ECO:0000256" key="7">
    <source>
        <dbReference type="RuleBase" id="RU000461"/>
    </source>
</evidence>
<dbReference type="RefSeq" id="WP_073488843.1">
    <property type="nucleotide sequence ID" value="NZ_FQVN01000012.1"/>
</dbReference>
<sequence>MPATRLRNALSLWTTRTVLRAHSLFGDPLAQVISPSSAVPLVDAYRRVRLAGPMARSRLGAWATARYSVVSQLLRDPRFGVVAFAGDSRGFVPQPRVGGDALVHPINDSFLSLDPPRHTRLRRLVAPWFTPRALRARTDRIEGVVRRRLDALDTSQPVDLMADFATSVPVEVICDLLGVPRPEHERFVAWGQVLATALDGLFELRELDRLHATMVEMEAFFRELTDFRRRNPGDDVVSELVRSSGEDDQVTAHDLLATSELLLVAGFETTVNLIGNGVLALLTHREARERLVADPGLAENAVEEVLRHDSPVQFTARVAKEDLVFHGARLRRGEPVLVLLSGANRDPSVFPDPDRFDVDRANARDHLSFSGGVHYCLGAGLARLEGAVAVRELFTRFPRLELAGRPRPRATKLIHGVRDLPVRCHEPAGAVAPPSAAPA</sequence>
<name>A0A1M5LU82_STRHI</name>
<accession>A0A1M5LU82</accession>